<organism evidence="1 2">
    <name type="scientific">Diaporthe helianthi</name>
    <dbReference type="NCBI Taxonomy" id="158607"/>
    <lineage>
        <taxon>Eukaryota</taxon>
        <taxon>Fungi</taxon>
        <taxon>Dikarya</taxon>
        <taxon>Ascomycota</taxon>
        <taxon>Pezizomycotina</taxon>
        <taxon>Sordariomycetes</taxon>
        <taxon>Sordariomycetidae</taxon>
        <taxon>Diaporthales</taxon>
        <taxon>Diaporthaceae</taxon>
        <taxon>Diaporthe</taxon>
    </lineage>
</organism>
<name>A0A2P5IBL8_DIAHE</name>
<reference evidence="1" key="1">
    <citation type="submission" date="2017-09" db="EMBL/GenBank/DDBJ databases">
        <title>Polyketide synthases of a Diaporthe helianthi virulent isolate.</title>
        <authorList>
            <person name="Baroncelli R."/>
        </authorList>
    </citation>
    <scope>NUCLEOTIDE SEQUENCE [LARGE SCALE GENOMIC DNA]</scope>
    <source>
        <strain evidence="1">7/96</strain>
    </source>
</reference>
<keyword evidence="2" id="KW-1185">Reference proteome</keyword>
<dbReference type="AlphaFoldDB" id="A0A2P5IBL8"/>
<dbReference type="OrthoDB" id="10599885at2759"/>
<sequence length="172" mass="18598">MSSSSSQLSLQCLTPSCPKWTYLFDDCMAPTPLPSPSFALPGIVAAKEAHGQRYLGLLGSSPERQCWGTEEIAACLVLPHYSVVQGQDAMHASTGTQAGMARRTPYCTSPAHVQSLRLNPTPVQQEDHTQAFPRSPSFRLGGRVSGWLRCEVVSPLPLSSASLLDEEHMSTQ</sequence>
<dbReference type="InParanoid" id="A0A2P5IBL8"/>
<dbReference type="EMBL" id="MAVT02000083">
    <property type="protein sequence ID" value="POS79884.1"/>
    <property type="molecule type" value="Genomic_DNA"/>
</dbReference>
<gene>
    <name evidence="1" type="ORF">DHEL01_v201726</name>
</gene>
<evidence type="ECO:0000313" key="2">
    <source>
        <dbReference type="Proteomes" id="UP000094444"/>
    </source>
</evidence>
<evidence type="ECO:0000313" key="1">
    <source>
        <dbReference type="EMBL" id="POS79884.1"/>
    </source>
</evidence>
<proteinExistence type="predicted"/>
<dbReference type="Proteomes" id="UP000094444">
    <property type="component" value="Unassembled WGS sequence"/>
</dbReference>
<protein>
    <submittedName>
        <fullName evidence="1">Uncharacterized protein</fullName>
    </submittedName>
</protein>
<comment type="caution">
    <text evidence="1">The sequence shown here is derived from an EMBL/GenBank/DDBJ whole genome shotgun (WGS) entry which is preliminary data.</text>
</comment>
<accession>A0A2P5IBL8</accession>